<dbReference type="OrthoDB" id="3886134at2"/>
<dbReference type="AlphaFoldDB" id="A0A4P6F4A6"/>
<dbReference type="EMBL" id="CP035493">
    <property type="protein sequence ID" value="QAY70394.1"/>
    <property type="molecule type" value="Genomic_DNA"/>
</dbReference>
<dbReference type="InterPro" id="IPR011335">
    <property type="entry name" value="Restrct_endonuc-II-like"/>
</dbReference>
<dbReference type="SUPFAM" id="SSF52980">
    <property type="entry name" value="Restriction endonuclease-like"/>
    <property type="match status" value="1"/>
</dbReference>
<name>A0A4P6F4A6_9MICO</name>
<dbReference type="RefSeq" id="WP_129188119.1">
    <property type="nucleotide sequence ID" value="NZ_CP035493.1"/>
</dbReference>
<sequence>MAHAADVGSAVTRHVTVRTSMRPPRAVILFRGDEHWRRWATLALAAAQETWAGGGHLIVPYSDVGAIAPVLMPVLAAYDPDHVLLFEPTARQWETVEPGRFRINDSDGQALEGDERVRLLASDAGEFRPHDEAGAIARDYLVRHLTPFIEHWADDGTLLSLAQSIATGEAAELTRAPGVDLAAAHIAVPQSWTSDAALVAGSVLGFRDKDGAEPEAIDDHEILRYAYGTRSKGSPPAALWVGSASDTVRTRNELLDATVSDLTSGFSREAGVVVVGDTAEDFTLAMAYRLLLGAGIWVTSEMLADERVLNLAVGSVVRDLGWRARNRASHVRCVSASLDEGALTDALLSIESSAIYSIGGIEPKDRLAPTPPPDLRSGLRRKLMVEGVGDQRAVAVEVKDDGTMAMVNAFVPPVPQQSRLADDGYWYVDVAIDGSTMPTGRALRGDALSQPATWPEAVRSGADGLSMATSSRGFIPAGAVLTSRLAHPRLVSLGVQSWVAHMARADGFDVSHSQAGQAARLAERRLGSRPALTDLIASPFHHVLLGFQQVEPHRAGAPRGAASGDATPSRLLLDKRPYLSFSQMLALVPDESDVSDKPAWLRAQFDLLQDHGLARMGVVLRCEDCGRQSFIGVDDMFQRYRCPLCGASNSLTSARWWKSEAEPSWMYDLHSSLRQIATQRGDLPMRAAARLSASARGTYGDSSEVEFIQNGHSYAEIDLIAHADGDVVIVEAKAGAKLGDTDRRRGRQAAKLARVARTLRADRVVLATDQSSWPEADLVRVRTAVDAEYRGLRVPLVEAMVDL</sequence>
<keyword evidence="2" id="KW-1185">Reference proteome</keyword>
<gene>
    <name evidence="1" type="ORF">ET471_10415</name>
</gene>
<organism evidence="1 2">
    <name type="scientific">Xylanimonas protaetiae</name>
    <dbReference type="NCBI Taxonomy" id="2509457"/>
    <lineage>
        <taxon>Bacteria</taxon>
        <taxon>Bacillati</taxon>
        <taxon>Actinomycetota</taxon>
        <taxon>Actinomycetes</taxon>
        <taxon>Micrococcales</taxon>
        <taxon>Promicromonosporaceae</taxon>
        <taxon>Xylanimonas</taxon>
    </lineage>
</organism>
<evidence type="ECO:0000313" key="2">
    <source>
        <dbReference type="Proteomes" id="UP000292118"/>
    </source>
</evidence>
<dbReference type="KEGG" id="xya:ET471_10415"/>
<dbReference type="Proteomes" id="UP000292118">
    <property type="component" value="Chromosome"/>
</dbReference>
<accession>A0A4P6F4A6</accession>
<reference evidence="1 2" key="1">
    <citation type="submission" date="2019-01" db="EMBL/GenBank/DDBJ databases">
        <title>Genome sequencing of strain FW10M-9.</title>
        <authorList>
            <person name="Heo J."/>
            <person name="Kim S.-J."/>
            <person name="Kim J.-S."/>
            <person name="Hong S.-B."/>
            <person name="Kwon S.-W."/>
        </authorList>
    </citation>
    <scope>NUCLEOTIDE SEQUENCE [LARGE SCALE GENOMIC DNA]</scope>
    <source>
        <strain evidence="1 2">FW10M-9</strain>
    </source>
</reference>
<protein>
    <submittedName>
        <fullName evidence="1">Uncharacterized protein</fullName>
    </submittedName>
</protein>
<proteinExistence type="predicted"/>
<evidence type="ECO:0000313" key="1">
    <source>
        <dbReference type="EMBL" id="QAY70394.1"/>
    </source>
</evidence>